<name>A0A0G4FEV5_9ALVE</name>
<dbReference type="SUPFAM" id="SSF54909">
    <property type="entry name" value="Dimeric alpha+beta barrel"/>
    <property type="match status" value="1"/>
</dbReference>
<evidence type="ECO:0000313" key="2">
    <source>
        <dbReference type="EMBL" id="CEM11717.1"/>
    </source>
</evidence>
<gene>
    <name evidence="2" type="ORF">Cvel_3272</name>
</gene>
<accession>A0A0G4FEV5</accession>
<proteinExistence type="predicted"/>
<dbReference type="InterPro" id="IPR051807">
    <property type="entry name" value="Sec-metab_biosynth-assoc"/>
</dbReference>
<evidence type="ECO:0000259" key="1">
    <source>
        <dbReference type="Pfam" id="PF03795"/>
    </source>
</evidence>
<dbReference type="Pfam" id="PF03795">
    <property type="entry name" value="YCII"/>
    <property type="match status" value="1"/>
</dbReference>
<dbReference type="InterPro" id="IPR011008">
    <property type="entry name" value="Dimeric_a/b-barrel"/>
</dbReference>
<protein>
    <recommendedName>
        <fullName evidence="1">YCII-related domain-containing protein</fullName>
    </recommendedName>
</protein>
<dbReference type="PANTHER" id="PTHR33606:SF3">
    <property type="entry name" value="PROTEIN YCII"/>
    <property type="match status" value="1"/>
</dbReference>
<sequence length="109" mass="12039">MLPSRLLRSVSIKSMFILRYTFVPDILEKRQPHRAKHLALAQQETLEGRLLVGGASDPPSHGFLVFQNVDKAHVERFAQADPYVSNRLVTEWTVTPLMAAAGTALTGGV</sequence>
<dbReference type="Gene3D" id="3.30.70.1060">
    <property type="entry name" value="Dimeric alpha+beta barrel"/>
    <property type="match status" value="1"/>
</dbReference>
<dbReference type="InterPro" id="IPR005545">
    <property type="entry name" value="YCII"/>
</dbReference>
<dbReference type="VEuPathDB" id="CryptoDB:Cvel_3272"/>
<dbReference type="AlphaFoldDB" id="A0A0G4FEV5"/>
<dbReference type="EMBL" id="CDMZ01000319">
    <property type="protein sequence ID" value="CEM11717.1"/>
    <property type="molecule type" value="Genomic_DNA"/>
</dbReference>
<dbReference type="PANTHER" id="PTHR33606">
    <property type="entry name" value="PROTEIN YCII"/>
    <property type="match status" value="1"/>
</dbReference>
<organism evidence="2">
    <name type="scientific">Chromera velia CCMP2878</name>
    <dbReference type="NCBI Taxonomy" id="1169474"/>
    <lineage>
        <taxon>Eukaryota</taxon>
        <taxon>Sar</taxon>
        <taxon>Alveolata</taxon>
        <taxon>Colpodellida</taxon>
        <taxon>Chromeraceae</taxon>
        <taxon>Chromera</taxon>
    </lineage>
</organism>
<feature type="domain" description="YCII-related" evidence="1">
    <location>
        <begin position="21"/>
        <end position="96"/>
    </location>
</feature>
<reference evidence="2" key="1">
    <citation type="submission" date="2014-11" db="EMBL/GenBank/DDBJ databases">
        <authorList>
            <person name="Otto D Thomas"/>
            <person name="Naeem Raeece"/>
        </authorList>
    </citation>
    <scope>NUCLEOTIDE SEQUENCE</scope>
</reference>